<dbReference type="GeneID" id="93422187"/>
<keyword evidence="4 7" id="KW-0812">Transmembrane</keyword>
<feature type="transmembrane region" description="Helical" evidence="7">
    <location>
        <begin position="12"/>
        <end position="35"/>
    </location>
</feature>
<name>A0A379G6J8_9GAMM</name>
<keyword evidence="6 7" id="KW-0472">Membrane</keyword>
<dbReference type="PANTHER" id="PTHR30353:SF15">
    <property type="entry name" value="INNER MEMBRANE PROTEIN YABI"/>
    <property type="match status" value="1"/>
</dbReference>
<evidence type="ECO:0000256" key="7">
    <source>
        <dbReference type="RuleBase" id="RU367016"/>
    </source>
</evidence>
<feature type="transmembrane region" description="Helical" evidence="7">
    <location>
        <begin position="47"/>
        <end position="68"/>
    </location>
</feature>
<evidence type="ECO:0000256" key="6">
    <source>
        <dbReference type="ARBA" id="ARBA00023136"/>
    </source>
</evidence>
<protein>
    <submittedName>
        <fullName evidence="9">Inner membrane protein yohD</fullName>
    </submittedName>
</protein>
<dbReference type="PANTHER" id="PTHR30353">
    <property type="entry name" value="INNER MEMBRANE PROTEIN DEDA-RELATED"/>
    <property type="match status" value="1"/>
</dbReference>
<comment type="similarity">
    <text evidence="2 7">Belongs to the DedA family.</text>
</comment>
<keyword evidence="3 7" id="KW-1003">Cell membrane</keyword>
<evidence type="ECO:0000256" key="1">
    <source>
        <dbReference type="ARBA" id="ARBA00004651"/>
    </source>
</evidence>
<feature type="domain" description="VTT" evidence="8">
    <location>
        <begin position="26"/>
        <end position="145"/>
    </location>
</feature>
<keyword evidence="5 7" id="KW-1133">Transmembrane helix</keyword>
<proteinExistence type="inferred from homology"/>
<feature type="transmembrane region" description="Helical" evidence="7">
    <location>
        <begin position="125"/>
        <end position="147"/>
    </location>
</feature>
<dbReference type="Proteomes" id="UP000255129">
    <property type="component" value="Unassembled WGS sequence"/>
</dbReference>
<dbReference type="Pfam" id="PF09335">
    <property type="entry name" value="VTT_dom"/>
    <property type="match status" value="1"/>
</dbReference>
<dbReference type="EMBL" id="UGUA01000002">
    <property type="protein sequence ID" value="SUC36565.1"/>
    <property type="molecule type" value="Genomic_DNA"/>
</dbReference>
<feature type="transmembrane region" description="Helical" evidence="7">
    <location>
        <begin position="159"/>
        <end position="176"/>
    </location>
</feature>
<gene>
    <name evidence="9" type="primary">yohD</name>
    <name evidence="9" type="ORF">NCTC12026_02991</name>
</gene>
<organism evidence="9 10">
    <name type="scientific">Providencia rustigianii</name>
    <dbReference type="NCBI Taxonomy" id="158850"/>
    <lineage>
        <taxon>Bacteria</taxon>
        <taxon>Pseudomonadati</taxon>
        <taxon>Pseudomonadota</taxon>
        <taxon>Gammaproteobacteria</taxon>
        <taxon>Enterobacterales</taxon>
        <taxon>Morganellaceae</taxon>
        <taxon>Providencia</taxon>
    </lineage>
</organism>
<comment type="subcellular location">
    <subcellularLocation>
        <location evidence="1 7">Cell membrane</location>
        <topology evidence="1 7">Multi-pass membrane protein</topology>
    </subcellularLocation>
</comment>
<evidence type="ECO:0000256" key="3">
    <source>
        <dbReference type="ARBA" id="ARBA00022475"/>
    </source>
</evidence>
<evidence type="ECO:0000256" key="5">
    <source>
        <dbReference type="ARBA" id="ARBA00022989"/>
    </source>
</evidence>
<evidence type="ECO:0000313" key="9">
    <source>
        <dbReference type="EMBL" id="SUC36565.1"/>
    </source>
</evidence>
<evidence type="ECO:0000313" key="10">
    <source>
        <dbReference type="Proteomes" id="UP000255129"/>
    </source>
</evidence>
<dbReference type="GO" id="GO:0005886">
    <property type="term" value="C:plasma membrane"/>
    <property type="evidence" value="ECO:0007669"/>
    <property type="project" value="UniProtKB-SubCell"/>
</dbReference>
<dbReference type="InterPro" id="IPR032818">
    <property type="entry name" value="DedA-like"/>
</dbReference>
<sequence length="182" mass="20472">MADELTRWLIEYGYWAVFLGSMIEGETAAFLSGIAAHKQWLSYPLTMLFAALGGVVSDNVLFFVGRFAGARILPRFQKHQAKIERVQQLIQSHENWIIIGIRFAYGMRTIGPIIIGASKVNPIKFFILNVIGGIIWGCSIVSIGYFISSIVFALPFHPHLSWLVIGLVIVGLAILIRKKWRR</sequence>
<dbReference type="OrthoDB" id="948134at2"/>
<accession>A0A379G6J8</accession>
<evidence type="ECO:0000256" key="2">
    <source>
        <dbReference type="ARBA" id="ARBA00010792"/>
    </source>
</evidence>
<evidence type="ECO:0000256" key="4">
    <source>
        <dbReference type="ARBA" id="ARBA00022692"/>
    </source>
</evidence>
<dbReference type="InterPro" id="IPR032816">
    <property type="entry name" value="VTT_dom"/>
</dbReference>
<evidence type="ECO:0000259" key="8">
    <source>
        <dbReference type="Pfam" id="PF09335"/>
    </source>
</evidence>
<dbReference type="RefSeq" id="WP_006815216.1">
    <property type="nucleotide sequence ID" value="NZ_AP018946.1"/>
</dbReference>
<reference evidence="9 10" key="1">
    <citation type="submission" date="2018-06" db="EMBL/GenBank/DDBJ databases">
        <authorList>
            <consortium name="Pathogen Informatics"/>
            <person name="Doyle S."/>
        </authorList>
    </citation>
    <scope>NUCLEOTIDE SEQUENCE [LARGE SCALE GENOMIC DNA]</scope>
    <source>
        <strain evidence="9 10">NCTC12026</strain>
    </source>
</reference>
<dbReference type="AlphaFoldDB" id="A0A379G6J8"/>